<evidence type="ECO:0000259" key="2">
    <source>
        <dbReference type="PROSITE" id="PS50943"/>
    </source>
</evidence>
<dbReference type="CDD" id="cd00093">
    <property type="entry name" value="HTH_XRE"/>
    <property type="match status" value="1"/>
</dbReference>
<dbReference type="PANTHER" id="PTHR46797">
    <property type="entry name" value="HTH-TYPE TRANSCRIPTIONAL REGULATOR"/>
    <property type="match status" value="1"/>
</dbReference>
<dbReference type="GO" id="GO:0005829">
    <property type="term" value="C:cytosol"/>
    <property type="evidence" value="ECO:0007669"/>
    <property type="project" value="TreeGrafter"/>
</dbReference>
<dbReference type="InterPro" id="IPR050807">
    <property type="entry name" value="TransReg_Diox_bact_type"/>
</dbReference>
<proteinExistence type="predicted"/>
<comment type="caution">
    <text evidence="3">The sequence shown here is derived from an EMBL/GenBank/DDBJ whole genome shotgun (WGS) entry which is preliminary data.</text>
</comment>
<evidence type="ECO:0000256" key="1">
    <source>
        <dbReference type="ARBA" id="ARBA00023125"/>
    </source>
</evidence>
<dbReference type="EMBL" id="RPOH01000003">
    <property type="protein sequence ID" value="RPH30891.1"/>
    <property type="molecule type" value="Genomic_DNA"/>
</dbReference>
<dbReference type="PROSITE" id="PS50943">
    <property type="entry name" value="HTH_CROC1"/>
    <property type="match status" value="1"/>
</dbReference>
<dbReference type="SUPFAM" id="SSF47413">
    <property type="entry name" value="lambda repressor-like DNA-binding domains"/>
    <property type="match status" value="1"/>
</dbReference>
<dbReference type="InterPro" id="IPR010982">
    <property type="entry name" value="Lambda_DNA-bd_dom_sf"/>
</dbReference>
<dbReference type="Gene3D" id="1.10.260.40">
    <property type="entry name" value="lambda repressor-like DNA-binding domains"/>
    <property type="match status" value="1"/>
</dbReference>
<protein>
    <submittedName>
        <fullName evidence="3">Helix-turn-helix domain-containing protein</fullName>
    </submittedName>
</protein>
<organism evidence="3 4">
    <name type="scientific">Buttiauxella warmboldiae</name>
    <dbReference type="NCBI Taxonomy" id="82993"/>
    <lineage>
        <taxon>Bacteria</taxon>
        <taxon>Pseudomonadati</taxon>
        <taxon>Pseudomonadota</taxon>
        <taxon>Gammaproteobacteria</taxon>
        <taxon>Enterobacterales</taxon>
        <taxon>Enterobacteriaceae</taxon>
        <taxon>Buttiauxella</taxon>
    </lineage>
</organism>
<dbReference type="AlphaFoldDB" id="A0A3N5DUP0"/>
<dbReference type="Proteomes" id="UP000268615">
    <property type="component" value="Unassembled WGS sequence"/>
</dbReference>
<dbReference type="Pfam" id="PF01381">
    <property type="entry name" value="HTH_3"/>
    <property type="match status" value="1"/>
</dbReference>
<keyword evidence="1" id="KW-0238">DNA-binding</keyword>
<dbReference type="GO" id="GO:0003677">
    <property type="term" value="F:DNA binding"/>
    <property type="evidence" value="ECO:0007669"/>
    <property type="project" value="UniProtKB-KW"/>
</dbReference>
<sequence length="107" mass="12197">MSSTLGNKINARRRELKFSIDKLAELSGTSKSYIWELENRESSNPSAEKIENIAKALGVTPQFLLESKSANPDEDVIDEAFFRKYKGLSDSDKKKVRKLIDVWDDED</sequence>
<dbReference type="OrthoDB" id="9813152at2"/>
<dbReference type="PANTHER" id="PTHR46797:SF1">
    <property type="entry name" value="METHYLPHOSPHONATE SYNTHASE"/>
    <property type="match status" value="1"/>
</dbReference>
<dbReference type="InterPro" id="IPR001387">
    <property type="entry name" value="Cro/C1-type_HTH"/>
</dbReference>
<gene>
    <name evidence="3" type="ORF">EHN07_01115</name>
</gene>
<keyword evidence="4" id="KW-1185">Reference proteome</keyword>
<accession>A0A3N5DUP0</accession>
<feature type="domain" description="HTH cro/C1-type" evidence="2">
    <location>
        <begin position="9"/>
        <end position="64"/>
    </location>
</feature>
<reference evidence="3 4" key="1">
    <citation type="submission" date="2018-11" db="EMBL/GenBank/DDBJ databases">
        <title>Draft genome sequence of Buttiauxella warmboldiae CCUG 35512.</title>
        <authorList>
            <person name="Salva-Serra F."/>
            <person name="Marathe N."/>
            <person name="Moore E."/>
            <person name="Svensson L."/>
            <person name="Engstrom-Jakobsson H."/>
        </authorList>
    </citation>
    <scope>NUCLEOTIDE SEQUENCE [LARGE SCALE GENOMIC DNA]</scope>
    <source>
        <strain evidence="3 4">CCUG 35512</strain>
    </source>
</reference>
<dbReference type="RefSeq" id="WP_048227226.1">
    <property type="nucleotide sequence ID" value="NZ_RPOH01000003.1"/>
</dbReference>
<name>A0A3N5DUP0_9ENTR</name>
<evidence type="ECO:0000313" key="3">
    <source>
        <dbReference type="EMBL" id="RPH30891.1"/>
    </source>
</evidence>
<dbReference type="GO" id="GO:0003700">
    <property type="term" value="F:DNA-binding transcription factor activity"/>
    <property type="evidence" value="ECO:0007669"/>
    <property type="project" value="TreeGrafter"/>
</dbReference>
<evidence type="ECO:0000313" key="4">
    <source>
        <dbReference type="Proteomes" id="UP000268615"/>
    </source>
</evidence>
<dbReference type="SMART" id="SM00530">
    <property type="entry name" value="HTH_XRE"/>
    <property type="match status" value="1"/>
</dbReference>